<dbReference type="Gene3D" id="3.40.50.720">
    <property type="entry name" value="NAD(P)-binding Rossmann-like Domain"/>
    <property type="match status" value="1"/>
</dbReference>
<protein>
    <submittedName>
        <fullName evidence="3">3-methylornithyl-N6-L-lysine dehydrogenase PylD</fullName>
    </submittedName>
</protein>
<dbReference type="RefSeq" id="WP_257911495.1">
    <property type="nucleotide sequence ID" value="NZ_JANPWE010000001.1"/>
</dbReference>
<comment type="caution">
    <text evidence="3">The sequence shown here is derived from an EMBL/GenBank/DDBJ whole genome shotgun (WGS) entry which is preliminary data.</text>
</comment>
<dbReference type="EMBL" id="JANPWE010000001">
    <property type="protein sequence ID" value="MCR6544005.1"/>
    <property type="molecule type" value="Genomic_DNA"/>
</dbReference>
<dbReference type="InterPro" id="IPR006140">
    <property type="entry name" value="D-isomer_DH_NAD-bd"/>
</dbReference>
<evidence type="ECO:0000259" key="2">
    <source>
        <dbReference type="SMART" id="SM00997"/>
    </source>
</evidence>
<dbReference type="InterPro" id="IPR015878">
    <property type="entry name" value="Ado_hCys_hydrolase_NAD-bd"/>
</dbReference>
<feature type="domain" description="S-adenosyl-L-homocysteine hydrolase NAD binding" evidence="2">
    <location>
        <begin position="128"/>
        <end position="268"/>
    </location>
</feature>
<name>A0ABT1XZG2_9FIRM</name>
<feature type="coiled-coil region" evidence="1">
    <location>
        <begin position="2"/>
        <end position="29"/>
    </location>
</feature>
<gene>
    <name evidence="3" type="primary">pylD</name>
    <name evidence="3" type="ORF">NVS47_00465</name>
</gene>
<evidence type="ECO:0000313" key="3">
    <source>
        <dbReference type="EMBL" id="MCR6544005.1"/>
    </source>
</evidence>
<evidence type="ECO:0000313" key="4">
    <source>
        <dbReference type="Proteomes" id="UP001524944"/>
    </source>
</evidence>
<dbReference type="InterPro" id="IPR023914">
    <property type="entry name" value="Pyrrolys_PylD"/>
</dbReference>
<dbReference type="InterPro" id="IPR048757">
    <property type="entry name" value="PylD_N"/>
</dbReference>
<dbReference type="NCBIfam" id="TIGR03911">
    <property type="entry name" value="pyrrolys_PylD"/>
    <property type="match status" value="1"/>
</dbReference>
<reference evidence="3 4" key="1">
    <citation type="submission" date="2022-08" db="EMBL/GenBank/DDBJ databases">
        <title>Proteogenomics of the novel Dehalobacterium formicoaceticum strain EZ94 highlights a key role of methyltransferases during anaerobic dichloromethane degradation.</title>
        <authorList>
            <person name="Wasmund K."/>
        </authorList>
    </citation>
    <scope>NUCLEOTIDE SEQUENCE [LARGE SCALE GENOMIC DNA]</scope>
    <source>
        <strain evidence="3 4">EZ94</strain>
    </source>
</reference>
<dbReference type="Proteomes" id="UP001524944">
    <property type="component" value="Unassembled WGS sequence"/>
</dbReference>
<dbReference type="InterPro" id="IPR036291">
    <property type="entry name" value="NAD(P)-bd_dom_sf"/>
</dbReference>
<dbReference type="SUPFAM" id="SSF51735">
    <property type="entry name" value="NAD(P)-binding Rossmann-fold domains"/>
    <property type="match status" value="1"/>
</dbReference>
<evidence type="ECO:0000256" key="1">
    <source>
        <dbReference type="SAM" id="Coils"/>
    </source>
</evidence>
<keyword evidence="4" id="KW-1185">Reference proteome</keyword>
<accession>A0ABT1XZG2</accession>
<proteinExistence type="predicted"/>
<keyword evidence="1" id="KW-0175">Coiled coil</keyword>
<dbReference type="Gene3D" id="3.40.50.12150">
    <property type="match status" value="1"/>
</dbReference>
<organism evidence="3 4">
    <name type="scientific">Dehalobacterium formicoaceticum</name>
    <dbReference type="NCBI Taxonomy" id="51515"/>
    <lineage>
        <taxon>Bacteria</taxon>
        <taxon>Bacillati</taxon>
        <taxon>Bacillota</taxon>
        <taxon>Clostridia</taxon>
        <taxon>Eubacteriales</taxon>
        <taxon>Peptococcaceae</taxon>
        <taxon>Dehalobacterium</taxon>
    </lineage>
</organism>
<dbReference type="Pfam" id="PF21455">
    <property type="entry name" value="PylD_N"/>
    <property type="match status" value="1"/>
</dbReference>
<sequence length="268" mass="28913">MTRLVENDIAGLERELDVYEEELLKKTGLNLSEVACAGGNITIHDLRKAAQSYRVAVVPITSGEGVIGGFTQFVASIIRKMGFQATVTEETDVAGFYEGVCQENEIIFMADDKKFIALNLRTKKVIDNGYGTGRGFGAALAGMADGLAGREVLVIGFGPVGSSAAEYLLESGAKVAVYDQNELRMKETKKDMKQEPNLKQALKIYDFLIDATPEGEFISPEDLTDQAMIAAPGIPLGLNAQAFEKYKDRVIHDPLQIGVATMLALAVG</sequence>
<dbReference type="SMART" id="SM00997">
    <property type="entry name" value="AdoHcyase_NAD"/>
    <property type="match status" value="1"/>
</dbReference>
<dbReference type="Pfam" id="PF02826">
    <property type="entry name" value="2-Hacid_dh_C"/>
    <property type="match status" value="1"/>
</dbReference>